<proteinExistence type="predicted"/>
<dbReference type="RefSeq" id="XP_016628196.1">
    <property type="nucleotide sequence ID" value="XM_016780593.1"/>
</dbReference>
<keyword evidence="3" id="KW-1185">Reference proteome</keyword>
<dbReference type="EMBL" id="KN848089">
    <property type="protein sequence ID" value="KIX94073.1"/>
    <property type="molecule type" value="Genomic_DNA"/>
</dbReference>
<gene>
    <name evidence="2" type="ORF">Z520_10099</name>
</gene>
<evidence type="ECO:0000313" key="2">
    <source>
        <dbReference type="EMBL" id="KIX94073.1"/>
    </source>
</evidence>
<feature type="compositionally biased region" description="Pro residues" evidence="1">
    <location>
        <begin position="407"/>
        <end position="418"/>
    </location>
</feature>
<accession>A0A0D2KBN0</accession>
<organism evidence="2 3">
    <name type="scientific">Fonsecaea multimorphosa CBS 102226</name>
    <dbReference type="NCBI Taxonomy" id="1442371"/>
    <lineage>
        <taxon>Eukaryota</taxon>
        <taxon>Fungi</taxon>
        <taxon>Dikarya</taxon>
        <taxon>Ascomycota</taxon>
        <taxon>Pezizomycotina</taxon>
        <taxon>Eurotiomycetes</taxon>
        <taxon>Chaetothyriomycetidae</taxon>
        <taxon>Chaetothyriales</taxon>
        <taxon>Herpotrichiellaceae</taxon>
        <taxon>Fonsecaea</taxon>
    </lineage>
</organism>
<evidence type="ECO:0000313" key="3">
    <source>
        <dbReference type="Proteomes" id="UP000053411"/>
    </source>
</evidence>
<sequence>MSSFASRSSEAPPPSSHDELSQQLRDLNLVVKPNIDDRTAQILSNLIGRIHSDPNFIHYLDDSLAGSKSRELPSNDKHHLNDALDSNKFWGSSNGGDDRATVSPTPTIPCLNTIETPLESEAGYQISDGLFKREMWEPSGRRHSGRFSCRPISVMVNDTEFFVHGRILQAMFLDLSNCLGGGDILYVSDIPEHVFEAALEYQYGRSVGTLEKLLDDELELLGHFAMSNDNWPLLGAIYQISGTELFDKHSLLYITYLYEDCSDLPGFRDYFRESLRKELPKRHENGGSRAFISELVAELQRKSKPSNAMEDVSMVLHELWSASTTTAKSLEAKLAARGNVGSGSDNIDGSGWTKSANDLAWHRDGNQNDLQPSSGRDDDVEVAWEKMIKTAWPAAYRAASDLDSPAPTSPPPPAPVNPPTQSNWGYTAWRDLNNSSSLPKSPPATARGSPHLLHKTSALGRCIHHWMSRQRAENCCRKSFTVEEIATSVGCTEDEVDTALAELVEDGFVSNVESWTGQTLYRAIFSKTTSLSGWEVNQDLCD</sequence>
<dbReference type="GeneID" id="27715845"/>
<reference evidence="2 3" key="1">
    <citation type="submission" date="2015-01" db="EMBL/GenBank/DDBJ databases">
        <title>The Genome Sequence of Fonsecaea multimorphosa CBS 102226.</title>
        <authorList>
            <consortium name="The Broad Institute Genomics Platform"/>
            <person name="Cuomo C."/>
            <person name="de Hoog S."/>
            <person name="Gorbushina A."/>
            <person name="Stielow B."/>
            <person name="Teixiera M."/>
            <person name="Abouelleil A."/>
            <person name="Chapman S.B."/>
            <person name="Priest M."/>
            <person name="Young S.K."/>
            <person name="Wortman J."/>
            <person name="Nusbaum C."/>
            <person name="Birren B."/>
        </authorList>
    </citation>
    <scope>NUCLEOTIDE SEQUENCE [LARGE SCALE GENOMIC DNA]</scope>
    <source>
        <strain evidence="2 3">CBS 102226</strain>
    </source>
</reference>
<feature type="compositionally biased region" description="Low complexity" evidence="1">
    <location>
        <begin position="1"/>
        <end position="10"/>
    </location>
</feature>
<dbReference type="AlphaFoldDB" id="A0A0D2KBN0"/>
<feature type="region of interest" description="Disordered" evidence="1">
    <location>
        <begin position="1"/>
        <end position="21"/>
    </location>
</feature>
<protein>
    <recommendedName>
        <fullName evidence="4">BTB domain-containing protein</fullName>
    </recommendedName>
</protein>
<dbReference type="OrthoDB" id="4143581at2759"/>
<feature type="region of interest" description="Disordered" evidence="1">
    <location>
        <begin position="399"/>
        <end position="451"/>
    </location>
</feature>
<name>A0A0D2KBN0_9EURO</name>
<dbReference type="VEuPathDB" id="FungiDB:Z520_10099"/>
<dbReference type="Proteomes" id="UP000053411">
    <property type="component" value="Unassembled WGS sequence"/>
</dbReference>
<evidence type="ECO:0000256" key="1">
    <source>
        <dbReference type="SAM" id="MobiDB-lite"/>
    </source>
</evidence>
<evidence type="ECO:0008006" key="4">
    <source>
        <dbReference type="Google" id="ProtNLM"/>
    </source>
</evidence>